<dbReference type="InterPro" id="IPR002508">
    <property type="entry name" value="MurNAc-LAA_cat"/>
</dbReference>
<keyword evidence="1" id="KW-0378">Hydrolase</keyword>
<dbReference type="InterPro" id="IPR010466">
    <property type="entry name" value="DUF1058"/>
</dbReference>
<dbReference type="SMART" id="SM00646">
    <property type="entry name" value="Ami_3"/>
    <property type="match status" value="1"/>
</dbReference>
<comment type="caution">
    <text evidence="5">The sequence shown here is derived from an EMBL/GenBank/DDBJ whole genome shotgun (WGS) entry which is preliminary data.</text>
</comment>
<evidence type="ECO:0000259" key="4">
    <source>
        <dbReference type="PROSITE" id="PS51781"/>
    </source>
</evidence>
<keyword evidence="3" id="KW-1133">Transmembrane helix</keyword>
<dbReference type="GO" id="GO:0009253">
    <property type="term" value="P:peptidoglycan catabolic process"/>
    <property type="evidence" value="ECO:0007669"/>
    <property type="project" value="InterPro"/>
</dbReference>
<dbReference type="Pfam" id="PF08239">
    <property type="entry name" value="SH3_3"/>
    <property type="match status" value="1"/>
</dbReference>
<protein>
    <submittedName>
        <fullName evidence="5">SH3 domain-containing protein</fullName>
    </submittedName>
</protein>
<reference evidence="5 6" key="1">
    <citation type="submission" date="2019-11" db="EMBL/GenBank/DDBJ databases">
        <title>Characterisation of Fundicoccus ignavus gen. nov. sp. nov., a novel genus of the family Aerococcaceae isolated from bulk tank milk.</title>
        <authorList>
            <person name="Siebert A."/>
            <person name="Huptas C."/>
            <person name="Wenning M."/>
            <person name="Scherer S."/>
            <person name="Doll E.V."/>
        </authorList>
    </citation>
    <scope>NUCLEOTIDE SEQUENCE [LARGE SCALE GENOMIC DNA]</scope>
    <source>
        <strain evidence="5 6">WS4759</strain>
    </source>
</reference>
<keyword evidence="3" id="KW-0812">Transmembrane</keyword>
<dbReference type="PANTHER" id="PTHR30404:SF7">
    <property type="entry name" value="CELL WALL AMIDASE LYTH-RELATED"/>
    <property type="match status" value="1"/>
</dbReference>
<dbReference type="CDD" id="cd00174">
    <property type="entry name" value="SH3"/>
    <property type="match status" value="1"/>
</dbReference>
<gene>
    <name evidence="5" type="ORF">GIY09_03270</name>
</gene>
<dbReference type="Gene3D" id="3.40.630.40">
    <property type="entry name" value="Zn-dependent exopeptidases"/>
    <property type="match status" value="1"/>
</dbReference>
<organism evidence="5 6">
    <name type="scientific">Fundicoccus ignavus</name>
    <dbReference type="NCBI Taxonomy" id="2664442"/>
    <lineage>
        <taxon>Bacteria</taxon>
        <taxon>Bacillati</taxon>
        <taxon>Bacillota</taxon>
        <taxon>Bacilli</taxon>
        <taxon>Lactobacillales</taxon>
        <taxon>Aerococcaceae</taxon>
        <taxon>Fundicoccus</taxon>
    </lineage>
</organism>
<keyword evidence="6" id="KW-1185">Reference proteome</keyword>
<dbReference type="GO" id="GO:0030288">
    <property type="term" value="C:outer membrane-bounded periplasmic space"/>
    <property type="evidence" value="ECO:0007669"/>
    <property type="project" value="TreeGrafter"/>
</dbReference>
<dbReference type="GO" id="GO:0008745">
    <property type="term" value="F:N-acetylmuramoyl-L-alanine amidase activity"/>
    <property type="evidence" value="ECO:0007669"/>
    <property type="project" value="InterPro"/>
</dbReference>
<dbReference type="AlphaFoldDB" id="A0A6I2GHE8"/>
<dbReference type="SUPFAM" id="SSF53187">
    <property type="entry name" value="Zn-dependent exopeptidases"/>
    <property type="match status" value="1"/>
</dbReference>
<evidence type="ECO:0000256" key="2">
    <source>
        <dbReference type="ARBA" id="ARBA00023316"/>
    </source>
</evidence>
<accession>A0A6I2GHE8</accession>
<dbReference type="PROSITE" id="PS51781">
    <property type="entry name" value="SH3B"/>
    <property type="match status" value="1"/>
</dbReference>
<dbReference type="Pfam" id="PF01520">
    <property type="entry name" value="Amidase_3"/>
    <property type="match status" value="1"/>
</dbReference>
<keyword evidence="2" id="KW-0961">Cell wall biogenesis/degradation</keyword>
<evidence type="ECO:0000313" key="6">
    <source>
        <dbReference type="Proteomes" id="UP000430975"/>
    </source>
</evidence>
<dbReference type="Pfam" id="PF06347">
    <property type="entry name" value="SH3_4"/>
    <property type="match status" value="1"/>
</dbReference>
<evidence type="ECO:0000313" key="5">
    <source>
        <dbReference type="EMBL" id="MRI84921.1"/>
    </source>
</evidence>
<dbReference type="CDD" id="cd02696">
    <property type="entry name" value="MurNAc-LAA"/>
    <property type="match status" value="1"/>
</dbReference>
<evidence type="ECO:0000256" key="1">
    <source>
        <dbReference type="ARBA" id="ARBA00022801"/>
    </source>
</evidence>
<dbReference type="Proteomes" id="UP000430975">
    <property type="component" value="Unassembled WGS sequence"/>
</dbReference>
<dbReference type="PANTHER" id="PTHR30404">
    <property type="entry name" value="N-ACETYLMURAMOYL-L-ALANINE AMIDASE"/>
    <property type="match status" value="1"/>
</dbReference>
<dbReference type="SMART" id="SM00287">
    <property type="entry name" value="SH3b"/>
    <property type="match status" value="3"/>
</dbReference>
<dbReference type="EMBL" id="WJQS01000002">
    <property type="protein sequence ID" value="MRI84921.1"/>
    <property type="molecule type" value="Genomic_DNA"/>
</dbReference>
<dbReference type="GO" id="GO:0071555">
    <property type="term" value="P:cell wall organization"/>
    <property type="evidence" value="ECO:0007669"/>
    <property type="project" value="UniProtKB-KW"/>
</dbReference>
<keyword evidence="3" id="KW-0472">Membrane</keyword>
<dbReference type="InterPro" id="IPR003646">
    <property type="entry name" value="SH3-like_bac-type"/>
</dbReference>
<proteinExistence type="predicted"/>
<name>A0A6I2GHE8_9LACT</name>
<feature type="transmembrane region" description="Helical" evidence="3">
    <location>
        <begin position="45"/>
        <end position="66"/>
    </location>
</feature>
<evidence type="ECO:0000256" key="3">
    <source>
        <dbReference type="SAM" id="Phobius"/>
    </source>
</evidence>
<sequence>MINRFELIVISLYNKFMFFIKMLNEGGIYIQSVRRIFELLFSRKFFPPFMTFVILSVSALCITFLLTDSTLSIERENVILRTRPATNAQAIIQLDQGIEVNLKQEQNGWYKVRVNGKTEGWIPKWLLENTTLENDQDLAAQILINTPLYSSTDESSKVIQNIEPGSYLHVQAEDNGWLSVTFDGVYGYIPTRLVNLVSESVVPDSEEEIEEEAPYDKNEIERQRAEAEAVVSIRSNEEPLLDSPSFYAEPIAYAIYDEQLTLIDSAEDDLGNEFYLVEDSTGIRAYVDSTRVSISTYSIGHIGLPSANSLSEATIMIDPGHGGEDSGAISINDSFEKDATFNTAMALKAALEAQGATVMLTRPDDRFIELEDRVTASNLNQVDAFISLHFDGSEDTTWSGTTTYYYHESDELLAQSVNDQIAPLPLENIGILFGNYHVLRENTRPSILLELGYMSNQYDLQYIFNDNYHQNIAQAITQGLINYFDQVSQLR</sequence>
<dbReference type="Gene3D" id="2.30.30.40">
    <property type="entry name" value="SH3 Domains"/>
    <property type="match status" value="2"/>
</dbReference>
<feature type="domain" description="SH3b" evidence="4">
    <location>
        <begin position="67"/>
        <end position="131"/>
    </location>
</feature>
<dbReference type="InterPro" id="IPR050695">
    <property type="entry name" value="N-acetylmuramoyl_amidase_3"/>
</dbReference>